<organism evidence="1 2">
    <name type="scientific">Trichonephila inaurata madagascariensis</name>
    <dbReference type="NCBI Taxonomy" id="2747483"/>
    <lineage>
        <taxon>Eukaryota</taxon>
        <taxon>Metazoa</taxon>
        <taxon>Ecdysozoa</taxon>
        <taxon>Arthropoda</taxon>
        <taxon>Chelicerata</taxon>
        <taxon>Arachnida</taxon>
        <taxon>Araneae</taxon>
        <taxon>Araneomorphae</taxon>
        <taxon>Entelegynae</taxon>
        <taxon>Araneoidea</taxon>
        <taxon>Nephilidae</taxon>
        <taxon>Trichonephila</taxon>
        <taxon>Trichonephila inaurata</taxon>
    </lineage>
</organism>
<keyword evidence="2" id="KW-1185">Reference proteome</keyword>
<dbReference type="EMBL" id="BMAV01004942">
    <property type="protein sequence ID" value="GFY45618.1"/>
    <property type="molecule type" value="Genomic_DNA"/>
</dbReference>
<proteinExistence type="predicted"/>
<dbReference type="AlphaFoldDB" id="A0A8X7BWF9"/>
<name>A0A8X7BWF9_9ARAC</name>
<dbReference type="Proteomes" id="UP000886998">
    <property type="component" value="Unassembled WGS sequence"/>
</dbReference>
<protein>
    <submittedName>
        <fullName evidence="1">Uncharacterized protein</fullName>
    </submittedName>
</protein>
<evidence type="ECO:0000313" key="1">
    <source>
        <dbReference type="EMBL" id="GFY45618.1"/>
    </source>
</evidence>
<accession>A0A8X7BWF9</accession>
<sequence length="104" mass="11607">MPSFELFPVPIATKCRKIVCGATESKAFICHTVEVDPALTCKWFTLHHTGHWFQVYGPIFKLPLRNLANNQRIVYTMVVPTPHALLTLAIVAAADVQVGTWTES</sequence>
<comment type="caution">
    <text evidence="1">The sequence shown here is derived from an EMBL/GenBank/DDBJ whole genome shotgun (WGS) entry which is preliminary data.</text>
</comment>
<evidence type="ECO:0000313" key="2">
    <source>
        <dbReference type="Proteomes" id="UP000886998"/>
    </source>
</evidence>
<reference evidence="1" key="1">
    <citation type="submission" date="2020-08" db="EMBL/GenBank/DDBJ databases">
        <title>Multicomponent nature underlies the extraordinary mechanical properties of spider dragline silk.</title>
        <authorList>
            <person name="Kono N."/>
            <person name="Nakamura H."/>
            <person name="Mori M."/>
            <person name="Yoshida Y."/>
            <person name="Ohtoshi R."/>
            <person name="Malay A.D."/>
            <person name="Moran D.A.P."/>
            <person name="Tomita M."/>
            <person name="Numata K."/>
            <person name="Arakawa K."/>
        </authorList>
    </citation>
    <scope>NUCLEOTIDE SEQUENCE</scope>
</reference>
<gene>
    <name evidence="1" type="ORF">TNIN_137941</name>
</gene>